<feature type="region of interest" description="Disordered" evidence="1">
    <location>
        <begin position="100"/>
        <end position="127"/>
    </location>
</feature>
<comment type="caution">
    <text evidence="2">The sequence shown here is derived from an EMBL/GenBank/DDBJ whole genome shotgun (WGS) entry which is preliminary data.</text>
</comment>
<name>A0A2N5RZZ3_9BASI</name>
<feature type="compositionally biased region" description="Basic and acidic residues" evidence="1">
    <location>
        <begin position="108"/>
        <end position="120"/>
    </location>
</feature>
<evidence type="ECO:0000313" key="2">
    <source>
        <dbReference type="EMBL" id="PLW06560.1"/>
    </source>
</evidence>
<gene>
    <name evidence="2" type="ORF">PCASD_24727</name>
</gene>
<dbReference type="EMBL" id="PGCI01001208">
    <property type="protein sequence ID" value="PLW06560.1"/>
    <property type="molecule type" value="Genomic_DNA"/>
</dbReference>
<dbReference type="Proteomes" id="UP000235392">
    <property type="component" value="Unassembled WGS sequence"/>
</dbReference>
<sequence>MLPSTTKAQIMCSMQDEEDKATCEAQEAKHANQVWALMEGLYDREDPPTSPRVQQTLEEELDEIDSIVSRVNKLLPLANLIACGRWEEVLEAELEALQEGLMPPPSTDQDHKSSRRKSDGARGQPSSTWYPFKSKMVCAAISKMFASGALVFPDVLCVPQITRRFLACLSWAIPTQ</sequence>
<reference evidence="2 3" key="1">
    <citation type="submission" date="2017-11" db="EMBL/GenBank/DDBJ databases">
        <title>De novo assembly and phasing of dikaryotic genomes from two isolates of Puccinia coronata f. sp. avenae, the causal agent of oat crown rust.</title>
        <authorList>
            <person name="Miller M.E."/>
            <person name="Zhang Y."/>
            <person name="Omidvar V."/>
            <person name="Sperschneider J."/>
            <person name="Schwessinger B."/>
            <person name="Raley C."/>
            <person name="Palmer J.M."/>
            <person name="Garnica D."/>
            <person name="Upadhyaya N."/>
            <person name="Rathjen J."/>
            <person name="Taylor J.M."/>
            <person name="Park R.F."/>
            <person name="Dodds P.N."/>
            <person name="Hirsch C.D."/>
            <person name="Kianian S.F."/>
            <person name="Figueroa M."/>
        </authorList>
    </citation>
    <scope>NUCLEOTIDE SEQUENCE [LARGE SCALE GENOMIC DNA]</scope>
    <source>
        <strain evidence="2">12SD80</strain>
    </source>
</reference>
<organism evidence="2 3">
    <name type="scientific">Puccinia coronata f. sp. avenae</name>
    <dbReference type="NCBI Taxonomy" id="200324"/>
    <lineage>
        <taxon>Eukaryota</taxon>
        <taxon>Fungi</taxon>
        <taxon>Dikarya</taxon>
        <taxon>Basidiomycota</taxon>
        <taxon>Pucciniomycotina</taxon>
        <taxon>Pucciniomycetes</taxon>
        <taxon>Pucciniales</taxon>
        <taxon>Pucciniaceae</taxon>
        <taxon>Puccinia</taxon>
    </lineage>
</organism>
<evidence type="ECO:0000256" key="1">
    <source>
        <dbReference type="SAM" id="MobiDB-lite"/>
    </source>
</evidence>
<dbReference type="AlphaFoldDB" id="A0A2N5RZZ3"/>
<accession>A0A2N5RZZ3</accession>
<protein>
    <submittedName>
        <fullName evidence="2">Uncharacterized protein</fullName>
    </submittedName>
</protein>
<evidence type="ECO:0000313" key="3">
    <source>
        <dbReference type="Proteomes" id="UP000235392"/>
    </source>
</evidence>
<proteinExistence type="predicted"/>